<dbReference type="EMBL" id="JACGDG010000002">
    <property type="protein sequence ID" value="MBA6114711.1"/>
    <property type="molecule type" value="Genomic_DNA"/>
</dbReference>
<comment type="caution">
    <text evidence="1">The sequence shown here is derived from an EMBL/GenBank/DDBJ whole genome shotgun (WGS) entry which is preliminary data.</text>
</comment>
<protein>
    <submittedName>
        <fullName evidence="1">Response regulator</fullName>
    </submittedName>
</protein>
<dbReference type="InterPro" id="IPR011006">
    <property type="entry name" value="CheY-like_superfamily"/>
</dbReference>
<dbReference type="RefSeq" id="WP_054899930.1">
    <property type="nucleotide sequence ID" value="NZ_CP060529.1"/>
</dbReference>
<organism evidence="1 2">
    <name type="scientific">Pseudomonas putida</name>
    <name type="common">Arthrobacter siderocapsulatus</name>
    <dbReference type="NCBI Taxonomy" id="303"/>
    <lineage>
        <taxon>Bacteria</taxon>
        <taxon>Pseudomonadati</taxon>
        <taxon>Pseudomonadota</taxon>
        <taxon>Gammaproteobacteria</taxon>
        <taxon>Pseudomonadales</taxon>
        <taxon>Pseudomonadaceae</taxon>
        <taxon>Pseudomonas</taxon>
    </lineage>
</organism>
<name>A0A7W2KY44_PSEPU</name>
<evidence type="ECO:0000313" key="2">
    <source>
        <dbReference type="Proteomes" id="UP000553948"/>
    </source>
</evidence>
<accession>A0A7W2KY44</accession>
<proteinExistence type="predicted"/>
<reference evidence="1 2" key="1">
    <citation type="submission" date="2020-07" db="EMBL/GenBank/DDBJ databases">
        <title>Diversity of carbapenemase encoding genes among Pseudomonas putida group clinical isolates in a tertiary Brazilian hospital.</title>
        <authorList>
            <person name="Alberto-Lei F."/>
            <person name="Nodari C.S."/>
            <person name="Streling A.P."/>
            <person name="Paulino J.T."/>
            <person name="Bessa-Neto F.O."/>
            <person name="Cayo R."/>
            <person name="Gales A.C."/>
        </authorList>
    </citation>
    <scope>NUCLEOTIDE SEQUENCE [LARGE SCALE GENOMIC DNA]</scope>
    <source>
        <strain evidence="1 2">12464</strain>
    </source>
</reference>
<dbReference type="Proteomes" id="UP000553948">
    <property type="component" value="Unassembled WGS sequence"/>
</dbReference>
<sequence length="159" mass="17600">MPNKTLRILIADEHPSQRLQLERLLNGLGYYRIAPVESFEELQRLVHCALQPFNLLIGNIELASHAGVDLARFCRVSTQIQHALLYHSRQLKVPTVPQTERQAVSVSLPQVPDNEALESFMAIIDGPVLVGKIALPPGVAGSGPPAYQRKNFGQTVFSR</sequence>
<dbReference type="SUPFAM" id="SSF52172">
    <property type="entry name" value="CheY-like"/>
    <property type="match status" value="1"/>
</dbReference>
<evidence type="ECO:0000313" key="1">
    <source>
        <dbReference type="EMBL" id="MBA6114711.1"/>
    </source>
</evidence>
<gene>
    <name evidence="1" type="ORF">H4C47_03050</name>
</gene>
<dbReference type="AlphaFoldDB" id="A0A7W2KY44"/>
<dbReference type="Gene3D" id="3.40.50.2300">
    <property type="match status" value="1"/>
</dbReference>